<dbReference type="InterPro" id="IPR011545">
    <property type="entry name" value="DEAD/DEAH_box_helicase_dom"/>
</dbReference>
<dbReference type="CDD" id="cd00268">
    <property type="entry name" value="DEADc"/>
    <property type="match status" value="1"/>
</dbReference>
<dbReference type="SMART" id="SM00490">
    <property type="entry name" value="HELICc"/>
    <property type="match status" value="1"/>
</dbReference>
<reference evidence="11 12" key="1">
    <citation type="journal article" date="2015" name="Genome Announc.">
        <title>Expanding the biotechnology potential of lactobacilli through comparative genomics of 213 strains and associated genera.</title>
        <authorList>
            <person name="Sun Z."/>
            <person name="Harris H.M."/>
            <person name="McCann A."/>
            <person name="Guo C."/>
            <person name="Argimon S."/>
            <person name="Zhang W."/>
            <person name="Yang X."/>
            <person name="Jeffery I.B."/>
            <person name="Cooney J.C."/>
            <person name="Kagawa T.F."/>
            <person name="Liu W."/>
            <person name="Song Y."/>
            <person name="Salvetti E."/>
            <person name="Wrobel A."/>
            <person name="Rasinkangas P."/>
            <person name="Parkhill J."/>
            <person name="Rea M.C."/>
            <person name="O'Sullivan O."/>
            <person name="Ritari J."/>
            <person name="Douillard F.P."/>
            <person name="Paul Ross R."/>
            <person name="Yang R."/>
            <person name="Briner A.E."/>
            <person name="Felis G.E."/>
            <person name="de Vos W.M."/>
            <person name="Barrangou R."/>
            <person name="Klaenhammer T.R."/>
            <person name="Caufield P.W."/>
            <person name="Cui Y."/>
            <person name="Zhang H."/>
            <person name="O'Toole P.W."/>
        </authorList>
    </citation>
    <scope>NUCLEOTIDE SEQUENCE [LARGE SCALE GENOMIC DNA]</scope>
    <source>
        <strain evidence="11 12">DSM 19906</strain>
    </source>
</reference>
<dbReference type="InterPro" id="IPR001650">
    <property type="entry name" value="Helicase_C-like"/>
</dbReference>
<dbReference type="EC" id="3.6.4.13" evidence="5"/>
<dbReference type="GO" id="GO:0005840">
    <property type="term" value="C:ribosome"/>
    <property type="evidence" value="ECO:0007669"/>
    <property type="project" value="TreeGrafter"/>
</dbReference>
<evidence type="ECO:0000256" key="5">
    <source>
        <dbReference type="HAMAP-Rule" id="MF_01494"/>
    </source>
</evidence>
<comment type="function">
    <text evidence="5">Probable DEAD-box RNA helicase. May work in conjunction with the cold shock proteins to ensure proper initiation of transcription at low and optimal temperatures.</text>
</comment>
<feature type="compositionally biased region" description="Basic residues" evidence="7">
    <location>
        <begin position="407"/>
        <end position="419"/>
    </location>
</feature>
<dbReference type="PANTHER" id="PTHR47963:SF1">
    <property type="entry name" value="DEAD-BOX ATP-DEPENDENT RNA HELICASE CSHB"/>
    <property type="match status" value="1"/>
</dbReference>
<feature type="domain" description="Helicase ATP-binding" evidence="8">
    <location>
        <begin position="33"/>
        <end position="206"/>
    </location>
</feature>
<dbReference type="InterPro" id="IPR027417">
    <property type="entry name" value="P-loop_NTPase"/>
</dbReference>
<feature type="compositionally biased region" description="Basic and acidic residues" evidence="7">
    <location>
        <begin position="423"/>
        <end position="441"/>
    </location>
</feature>
<evidence type="ECO:0000256" key="1">
    <source>
        <dbReference type="ARBA" id="ARBA00022741"/>
    </source>
</evidence>
<dbReference type="InterPro" id="IPR030881">
    <property type="entry name" value="CshB"/>
</dbReference>
<dbReference type="GO" id="GO:0016887">
    <property type="term" value="F:ATP hydrolysis activity"/>
    <property type="evidence" value="ECO:0007669"/>
    <property type="project" value="RHEA"/>
</dbReference>
<dbReference type="InterPro" id="IPR014014">
    <property type="entry name" value="RNA_helicase_DEAD_Q_motif"/>
</dbReference>
<dbReference type="Gene3D" id="3.40.50.300">
    <property type="entry name" value="P-loop containing nucleotide triphosphate hydrolases"/>
    <property type="match status" value="2"/>
</dbReference>
<sequence length="453" mass="51634">MSNFSEFHLKPFILAALKDIGFSKPTPVQEKLIPKIMQGRDVVGQSATGSGKTHAFLLPIFNQLNPDVHEVQAVITTPSRELAYQIIDAAKQLAKHSDKPISTGAYVGGTDKLRQENKLKREQPQLVIGTPGRIWDLIKNGGLDVHTASQLVIDEADMTLDMGFLDVVDNIAASFGKHVQMMVFSATIPQKINVFLRKYMENPIIEEIPVSSIISPTIDNWLISTKGHDKNQLIYRLLTVGEPYLVLIFANTRKRVEELNDYLKKQGLKVAMIHGGVKPRERKQIMRRVKNLDFQFVVATDLAARGIDIEGVSEVINDDIPTEDLEFFIHRVGRTGRNGMSGVSITLYSPDEEKDVQELENMGIHFKPKALSNHEIVDSYDRHRRKTHRKKHDKLDPTMIGMIKKKKKKVKPGYKRRIKMSIARKDEMDRRVKKREEARAERKQRKNSSSRYK</sequence>
<proteinExistence type="inferred from homology"/>
<dbReference type="GO" id="GO:0005829">
    <property type="term" value="C:cytosol"/>
    <property type="evidence" value="ECO:0007669"/>
    <property type="project" value="TreeGrafter"/>
</dbReference>
<evidence type="ECO:0000259" key="9">
    <source>
        <dbReference type="PROSITE" id="PS51194"/>
    </source>
</evidence>
<dbReference type="PATRIC" id="fig|1423766.4.peg.596"/>
<feature type="domain" description="Helicase C-terminal" evidence="9">
    <location>
        <begin position="232"/>
        <end position="377"/>
    </location>
</feature>
<dbReference type="PROSITE" id="PS51195">
    <property type="entry name" value="Q_MOTIF"/>
    <property type="match status" value="1"/>
</dbReference>
<dbReference type="GO" id="GO:0006401">
    <property type="term" value="P:RNA catabolic process"/>
    <property type="evidence" value="ECO:0007669"/>
    <property type="project" value="UniProtKB-UniRule"/>
</dbReference>
<evidence type="ECO:0000256" key="7">
    <source>
        <dbReference type="SAM" id="MobiDB-lite"/>
    </source>
</evidence>
<keyword evidence="4 5" id="KW-0067">ATP-binding</keyword>
<dbReference type="InterPro" id="IPR014001">
    <property type="entry name" value="Helicase_ATP-bd"/>
</dbReference>
<dbReference type="PROSITE" id="PS51192">
    <property type="entry name" value="HELICASE_ATP_BIND_1"/>
    <property type="match status" value="1"/>
</dbReference>
<name>A0A0R1NVS8_9LACO</name>
<dbReference type="HAMAP" id="MF_01494">
    <property type="entry name" value="DEAD_helicase_CshB"/>
    <property type="match status" value="1"/>
</dbReference>
<dbReference type="AlphaFoldDB" id="A0A0R1NVS8"/>
<evidence type="ECO:0000313" key="12">
    <source>
        <dbReference type="Proteomes" id="UP000051439"/>
    </source>
</evidence>
<keyword evidence="5" id="KW-0963">Cytoplasm</keyword>
<dbReference type="GO" id="GO:0005524">
    <property type="term" value="F:ATP binding"/>
    <property type="evidence" value="ECO:0007669"/>
    <property type="project" value="UniProtKB-UniRule"/>
</dbReference>
<keyword evidence="3 5" id="KW-0347">Helicase</keyword>
<feature type="short sequence motif" description="Q motif" evidence="6">
    <location>
        <begin position="2"/>
        <end position="30"/>
    </location>
</feature>
<evidence type="ECO:0000256" key="4">
    <source>
        <dbReference type="ARBA" id="ARBA00022840"/>
    </source>
</evidence>
<evidence type="ECO:0000256" key="2">
    <source>
        <dbReference type="ARBA" id="ARBA00022801"/>
    </source>
</evidence>
<dbReference type="Proteomes" id="UP000051439">
    <property type="component" value="Unassembled WGS sequence"/>
</dbReference>
<keyword evidence="2 5" id="KW-0378">Hydrolase</keyword>
<evidence type="ECO:0000256" key="6">
    <source>
        <dbReference type="PROSITE-ProRule" id="PRU00552"/>
    </source>
</evidence>
<comment type="caution">
    <text evidence="11">The sequence shown here is derived from an EMBL/GenBank/DDBJ whole genome shotgun (WGS) entry which is preliminary data.</text>
</comment>
<dbReference type="GO" id="GO:0009409">
    <property type="term" value="P:response to cold"/>
    <property type="evidence" value="ECO:0007669"/>
    <property type="project" value="InterPro"/>
</dbReference>
<comment type="similarity">
    <text evidence="5">Belongs to the DEAD box helicase family. CshB subfamily.</text>
</comment>
<dbReference type="InterPro" id="IPR044742">
    <property type="entry name" value="DEAD/DEAH_RhlB"/>
</dbReference>
<dbReference type="GO" id="GO:0003724">
    <property type="term" value="F:RNA helicase activity"/>
    <property type="evidence" value="ECO:0007669"/>
    <property type="project" value="UniProtKB-UniRule"/>
</dbReference>
<evidence type="ECO:0000259" key="10">
    <source>
        <dbReference type="PROSITE" id="PS51195"/>
    </source>
</evidence>
<protein>
    <recommendedName>
        <fullName evidence="5">DEAD-box ATP-dependent RNA helicase CshB</fullName>
        <ecNumber evidence="5">3.6.4.13</ecNumber>
    </recommendedName>
</protein>
<dbReference type="SMART" id="SM00487">
    <property type="entry name" value="DEXDc"/>
    <property type="match status" value="1"/>
</dbReference>
<feature type="compositionally biased region" description="Basic residues" evidence="7">
    <location>
        <begin position="442"/>
        <end position="453"/>
    </location>
</feature>
<dbReference type="GO" id="GO:0033592">
    <property type="term" value="F:RNA strand annealing activity"/>
    <property type="evidence" value="ECO:0007669"/>
    <property type="project" value="TreeGrafter"/>
</dbReference>
<feature type="domain" description="DEAD-box RNA helicase Q" evidence="10">
    <location>
        <begin position="2"/>
        <end position="30"/>
    </location>
</feature>
<dbReference type="SUPFAM" id="SSF52540">
    <property type="entry name" value="P-loop containing nucleoside triphosphate hydrolases"/>
    <property type="match status" value="1"/>
</dbReference>
<dbReference type="RefSeq" id="WP_008857973.1">
    <property type="nucleotide sequence ID" value="NZ_AZEB01000012.1"/>
</dbReference>
<comment type="subcellular location">
    <subcellularLocation>
        <location evidence="5">Cytoplasm</location>
    </subcellularLocation>
</comment>
<keyword evidence="12" id="KW-1185">Reference proteome</keyword>
<organism evidence="11 12">
    <name type="scientific">Lentilactobacillus kisonensis DSM 19906 = JCM 15041</name>
    <dbReference type="NCBI Taxonomy" id="1423766"/>
    <lineage>
        <taxon>Bacteria</taxon>
        <taxon>Bacillati</taxon>
        <taxon>Bacillota</taxon>
        <taxon>Bacilli</taxon>
        <taxon>Lactobacillales</taxon>
        <taxon>Lactobacillaceae</taxon>
        <taxon>Lentilactobacillus</taxon>
    </lineage>
</organism>
<evidence type="ECO:0000256" key="3">
    <source>
        <dbReference type="ARBA" id="ARBA00022806"/>
    </source>
</evidence>
<keyword evidence="5" id="KW-0346">Stress response</keyword>
<keyword evidence="1 5" id="KW-0547">Nucleotide-binding</keyword>
<dbReference type="Pfam" id="PF00270">
    <property type="entry name" value="DEAD"/>
    <property type="match status" value="1"/>
</dbReference>
<keyword evidence="5" id="KW-0694">RNA-binding</keyword>
<accession>A0A0R1NVS8</accession>
<evidence type="ECO:0000259" key="8">
    <source>
        <dbReference type="PROSITE" id="PS51192"/>
    </source>
</evidence>
<gene>
    <name evidence="5" type="primary">cshB</name>
    <name evidence="11" type="ORF">FC98_GL000578</name>
</gene>
<dbReference type="InterPro" id="IPR050547">
    <property type="entry name" value="DEAD_box_RNA_helicases"/>
</dbReference>
<comment type="catalytic activity">
    <reaction evidence="5">
        <text>ATP + H2O = ADP + phosphate + H(+)</text>
        <dbReference type="Rhea" id="RHEA:13065"/>
        <dbReference type="ChEBI" id="CHEBI:15377"/>
        <dbReference type="ChEBI" id="CHEBI:15378"/>
        <dbReference type="ChEBI" id="CHEBI:30616"/>
        <dbReference type="ChEBI" id="CHEBI:43474"/>
        <dbReference type="ChEBI" id="CHEBI:456216"/>
        <dbReference type="EC" id="3.6.4.13"/>
    </reaction>
</comment>
<feature type="region of interest" description="Disordered" evidence="7">
    <location>
        <begin position="407"/>
        <end position="453"/>
    </location>
</feature>
<dbReference type="CDD" id="cd18787">
    <property type="entry name" value="SF2_C_DEAD"/>
    <property type="match status" value="1"/>
</dbReference>
<dbReference type="EMBL" id="AZEB01000012">
    <property type="protein sequence ID" value="KRL21829.1"/>
    <property type="molecule type" value="Genomic_DNA"/>
</dbReference>
<dbReference type="PROSITE" id="PS51194">
    <property type="entry name" value="HELICASE_CTER"/>
    <property type="match status" value="1"/>
</dbReference>
<evidence type="ECO:0000313" key="11">
    <source>
        <dbReference type="EMBL" id="KRL21829.1"/>
    </source>
</evidence>
<dbReference type="Pfam" id="PF00271">
    <property type="entry name" value="Helicase_C"/>
    <property type="match status" value="1"/>
</dbReference>
<dbReference type="PANTHER" id="PTHR47963">
    <property type="entry name" value="DEAD-BOX ATP-DEPENDENT RNA HELICASE 47, MITOCHONDRIAL"/>
    <property type="match status" value="1"/>
</dbReference>